<evidence type="ECO:0000313" key="2">
    <source>
        <dbReference type="EMBL" id="QJA97662.1"/>
    </source>
</evidence>
<dbReference type="AlphaFoldDB" id="A0A6M3LVU4"/>
<accession>A0A6M3LVU4</accession>
<proteinExistence type="predicted"/>
<evidence type="ECO:0000256" key="1">
    <source>
        <dbReference type="SAM" id="MobiDB-lite"/>
    </source>
</evidence>
<feature type="region of interest" description="Disordered" evidence="1">
    <location>
        <begin position="28"/>
        <end position="53"/>
    </location>
</feature>
<organism evidence="2">
    <name type="scientific">viral metagenome</name>
    <dbReference type="NCBI Taxonomy" id="1070528"/>
    <lineage>
        <taxon>unclassified sequences</taxon>
        <taxon>metagenomes</taxon>
        <taxon>organismal metagenomes</taxon>
    </lineage>
</organism>
<dbReference type="EMBL" id="MT143513">
    <property type="protein sequence ID" value="QJA97662.1"/>
    <property type="molecule type" value="Genomic_DNA"/>
</dbReference>
<sequence length="53" mass="5614">MKGDYEAGIARGHAVSALAEFVREELSQLPPSPKGTAGEFNMVSPITGKRRVG</sequence>
<reference evidence="2" key="1">
    <citation type="submission" date="2020-03" db="EMBL/GenBank/DDBJ databases">
        <title>The deep terrestrial virosphere.</title>
        <authorList>
            <person name="Holmfeldt K."/>
            <person name="Nilsson E."/>
            <person name="Simone D."/>
            <person name="Lopez-Fernandez M."/>
            <person name="Wu X."/>
            <person name="de Brujin I."/>
            <person name="Lundin D."/>
            <person name="Andersson A."/>
            <person name="Bertilsson S."/>
            <person name="Dopson M."/>
        </authorList>
    </citation>
    <scope>NUCLEOTIDE SEQUENCE</scope>
    <source>
        <strain evidence="2">MM415B06028</strain>
    </source>
</reference>
<gene>
    <name evidence="2" type="ORF">MM415B06028_0011</name>
</gene>
<protein>
    <submittedName>
        <fullName evidence="2">Uncharacterized protein</fullName>
    </submittedName>
</protein>
<name>A0A6M3LVU4_9ZZZZ</name>